<reference evidence="1 2" key="1">
    <citation type="submission" date="2019-11" db="EMBL/GenBank/DDBJ databases">
        <title>Genome sequences of 17 halophilic strains isolated from different environments.</title>
        <authorList>
            <person name="Furrow R.E."/>
        </authorList>
    </citation>
    <scope>NUCLEOTIDE SEQUENCE [LARGE SCALE GENOMIC DNA]</scope>
    <source>
        <strain evidence="1 2">22514_16_FS</strain>
    </source>
</reference>
<accession>A0A6I4ZYX0</accession>
<dbReference type="Proteomes" id="UP000468638">
    <property type="component" value="Unassembled WGS sequence"/>
</dbReference>
<dbReference type="EMBL" id="WMEQ01000003">
    <property type="protein sequence ID" value="MYL33023.1"/>
    <property type="molecule type" value="Genomic_DNA"/>
</dbReference>
<sequence length="479" mass="55442">MIRRLFLWATPMLLLVIFLLTYQWSMFQYGDAAGSSQTHPYPRTNIDITHSQGKLHISQTIEQLNKQTYQLQFPSQAMDVSCQYNEDETCLIEKRDGSKWVTVQKDEPLQFEYNLTMKKDAIVLSDWFIKLSEENSVLPYDINVNFTEKQNASVQWSAPANLEADIKKEYIRFFQWKKHKATSFPLMHFKPTEYTQVISGDLYIITKGNFNLSVEAIDREWKDSMFTGPYVLVLNQSLEEQIGNDYMIQPNAKLSAIEAGWIKSYLTTHYTIPEEQTWLIDVVGQVVEPQESASEKVKNIANEITSLLSPEQINVFKKDIFSSKVDSNVLALSLNQALQKAYGHPTPYFEEIKQNDNETTPLYFVDTSSLYNNEKQLDVEWNPIILNNERYFPLAGITQQFNMELVALPSESLYIIRKGGESWRLYLNKKTFVYNEENFGVASEVLTKIKGEVFIQEKFIEDVWEISVDEGSGTINLQK</sequence>
<evidence type="ECO:0008006" key="3">
    <source>
        <dbReference type="Google" id="ProtNLM"/>
    </source>
</evidence>
<evidence type="ECO:0000313" key="2">
    <source>
        <dbReference type="Proteomes" id="UP000468638"/>
    </source>
</evidence>
<name>A0A6I4ZYX0_9BACI</name>
<dbReference type="AlphaFoldDB" id="A0A6I4ZYX0"/>
<organism evidence="1 2">
    <name type="scientific">Pontibacillus yanchengensis</name>
    <dbReference type="NCBI Taxonomy" id="462910"/>
    <lineage>
        <taxon>Bacteria</taxon>
        <taxon>Bacillati</taxon>
        <taxon>Bacillota</taxon>
        <taxon>Bacilli</taxon>
        <taxon>Bacillales</taxon>
        <taxon>Bacillaceae</taxon>
        <taxon>Pontibacillus</taxon>
    </lineage>
</organism>
<protein>
    <recommendedName>
        <fullName evidence="3">Copper amine oxidase-like N-terminal domain-containing protein</fullName>
    </recommendedName>
</protein>
<comment type="caution">
    <text evidence="1">The sequence shown here is derived from an EMBL/GenBank/DDBJ whole genome shotgun (WGS) entry which is preliminary data.</text>
</comment>
<dbReference type="OrthoDB" id="2431422at2"/>
<proteinExistence type="predicted"/>
<evidence type="ECO:0000313" key="1">
    <source>
        <dbReference type="EMBL" id="MYL33023.1"/>
    </source>
</evidence>
<gene>
    <name evidence="1" type="ORF">GLW05_05365</name>
</gene>
<dbReference type="RefSeq" id="WP_160846929.1">
    <property type="nucleotide sequence ID" value="NZ_WMEQ01000003.1"/>
</dbReference>